<keyword evidence="1" id="KW-1133">Transmembrane helix</keyword>
<dbReference type="Pfam" id="PF11353">
    <property type="entry name" value="DUF3153"/>
    <property type="match status" value="1"/>
</dbReference>
<dbReference type="PROSITE" id="PS51257">
    <property type="entry name" value="PROKAR_LIPOPROTEIN"/>
    <property type="match status" value="1"/>
</dbReference>
<evidence type="ECO:0000313" key="4">
    <source>
        <dbReference type="Proteomes" id="UP000198534"/>
    </source>
</evidence>
<keyword evidence="1" id="KW-0472">Membrane</keyword>
<keyword evidence="2" id="KW-0732">Signal</keyword>
<evidence type="ECO:0000256" key="2">
    <source>
        <dbReference type="SAM" id="SignalP"/>
    </source>
</evidence>
<name>A0A1H3CCM5_9BACL</name>
<organism evidence="3 4">
    <name type="scientific">Marininema mesophilum</name>
    <dbReference type="NCBI Taxonomy" id="1048340"/>
    <lineage>
        <taxon>Bacteria</taxon>
        <taxon>Bacillati</taxon>
        <taxon>Bacillota</taxon>
        <taxon>Bacilli</taxon>
        <taxon>Bacillales</taxon>
        <taxon>Thermoactinomycetaceae</taxon>
        <taxon>Marininema</taxon>
    </lineage>
</organism>
<reference evidence="3 4" key="1">
    <citation type="submission" date="2016-10" db="EMBL/GenBank/DDBJ databases">
        <authorList>
            <person name="de Groot N.N."/>
        </authorList>
    </citation>
    <scope>NUCLEOTIDE SEQUENCE [LARGE SCALE GENOMIC DNA]</scope>
    <source>
        <strain evidence="3 4">DSM 45610</strain>
    </source>
</reference>
<dbReference type="AlphaFoldDB" id="A0A1H3CCM5"/>
<proteinExistence type="predicted"/>
<accession>A0A1H3CCM5</accession>
<evidence type="ECO:0000256" key="1">
    <source>
        <dbReference type="SAM" id="Phobius"/>
    </source>
</evidence>
<keyword evidence="1" id="KW-0812">Transmembrane</keyword>
<sequence length="237" mass="26663">MTKLLVLCLFVIILSGCVNANMHVKINLDGSGTYNLKVLTNPLLVDQLNSFRQTTENEGYSVKTVEEDGQKGWIATKKVKNVAKEPPGQEWMKEFSTDGKTAGLSQYMNYLTKDQKQGPITIKNSFLNTRVSFRKNVNLKKMNISNPIAKSLIDQVKLNLRITLPFKSDRNNADSVSPDGKTLSWKLEPGKNNLIYADVKFPNPIGWLKLAGMILVGIILLVLLIFLIKRLTRKKLK</sequence>
<feature type="signal peptide" evidence="2">
    <location>
        <begin position="1"/>
        <end position="20"/>
    </location>
</feature>
<feature type="chain" id="PRO_5039245150" description="DUF3153 domain-containing protein" evidence="2">
    <location>
        <begin position="21"/>
        <end position="237"/>
    </location>
</feature>
<evidence type="ECO:0008006" key="5">
    <source>
        <dbReference type="Google" id="ProtNLM"/>
    </source>
</evidence>
<dbReference type="OrthoDB" id="2988624at2"/>
<dbReference type="Proteomes" id="UP000198534">
    <property type="component" value="Unassembled WGS sequence"/>
</dbReference>
<evidence type="ECO:0000313" key="3">
    <source>
        <dbReference type="EMBL" id="SDX51239.1"/>
    </source>
</evidence>
<gene>
    <name evidence="3" type="ORF">SAMN05444487_12121</name>
</gene>
<keyword evidence="4" id="KW-1185">Reference proteome</keyword>
<dbReference type="InterPro" id="IPR021499">
    <property type="entry name" value="DUF3153"/>
</dbReference>
<dbReference type="EMBL" id="FNNQ01000021">
    <property type="protein sequence ID" value="SDX51239.1"/>
    <property type="molecule type" value="Genomic_DNA"/>
</dbReference>
<feature type="transmembrane region" description="Helical" evidence="1">
    <location>
        <begin position="207"/>
        <end position="228"/>
    </location>
</feature>
<protein>
    <recommendedName>
        <fullName evidence="5">DUF3153 domain-containing protein</fullName>
    </recommendedName>
</protein>
<dbReference type="STRING" id="1048340.SAMN05444487_12121"/>